<reference evidence="1" key="1">
    <citation type="submission" date="2021-03" db="EMBL/GenBank/DDBJ databases">
        <title>Draft genome sequence of rust myrtle Austropuccinia psidii MF-1, a brazilian biotype.</title>
        <authorList>
            <person name="Quecine M.C."/>
            <person name="Pachon D.M.R."/>
            <person name="Bonatelli M.L."/>
            <person name="Correr F.H."/>
            <person name="Franceschini L.M."/>
            <person name="Leite T.F."/>
            <person name="Margarido G.R.A."/>
            <person name="Almeida C.A."/>
            <person name="Ferrarezi J.A."/>
            <person name="Labate C.A."/>
        </authorList>
    </citation>
    <scope>NUCLEOTIDE SEQUENCE</scope>
    <source>
        <strain evidence="1">MF-1</strain>
    </source>
</reference>
<evidence type="ECO:0000313" key="2">
    <source>
        <dbReference type="Proteomes" id="UP000765509"/>
    </source>
</evidence>
<keyword evidence="2" id="KW-1185">Reference proteome</keyword>
<protein>
    <submittedName>
        <fullName evidence="1">Uncharacterized protein</fullName>
    </submittedName>
</protein>
<dbReference type="EMBL" id="AVOT02010478">
    <property type="protein sequence ID" value="MBW0490239.1"/>
    <property type="molecule type" value="Genomic_DNA"/>
</dbReference>
<dbReference type="Proteomes" id="UP000765509">
    <property type="component" value="Unassembled WGS sequence"/>
</dbReference>
<gene>
    <name evidence="1" type="ORF">O181_029954</name>
</gene>
<organism evidence="1 2">
    <name type="scientific">Austropuccinia psidii MF-1</name>
    <dbReference type="NCBI Taxonomy" id="1389203"/>
    <lineage>
        <taxon>Eukaryota</taxon>
        <taxon>Fungi</taxon>
        <taxon>Dikarya</taxon>
        <taxon>Basidiomycota</taxon>
        <taxon>Pucciniomycotina</taxon>
        <taxon>Pucciniomycetes</taxon>
        <taxon>Pucciniales</taxon>
        <taxon>Sphaerophragmiaceae</taxon>
        <taxon>Austropuccinia</taxon>
    </lineage>
</organism>
<dbReference type="AlphaFoldDB" id="A0A9Q3H530"/>
<accession>A0A9Q3H530</accession>
<evidence type="ECO:0000313" key="1">
    <source>
        <dbReference type="EMBL" id="MBW0490239.1"/>
    </source>
</evidence>
<proteinExistence type="predicted"/>
<comment type="caution">
    <text evidence="1">The sequence shown here is derived from an EMBL/GenBank/DDBJ whole genome shotgun (WGS) entry which is preliminary data.</text>
</comment>
<name>A0A9Q3H530_9BASI</name>
<dbReference type="OrthoDB" id="3162621at2759"/>
<sequence length="110" mass="12024">MFESISLVSYDVIAPKPYVAPTTNAANPLGLKQGAVEHLASCLSKSKQCATQLSIEGGKADNEILKKPHNNFGGSNGYSNPLDDCIQHGKCTYKGQILWHESQTHNFYKK</sequence>